<evidence type="ECO:0000313" key="1">
    <source>
        <dbReference type="EMBL" id="RIA88382.1"/>
    </source>
</evidence>
<gene>
    <name evidence="1" type="ORF">C1645_877439</name>
</gene>
<accession>A0A397SRN5</accession>
<organism evidence="1 2">
    <name type="scientific">Glomus cerebriforme</name>
    <dbReference type="NCBI Taxonomy" id="658196"/>
    <lineage>
        <taxon>Eukaryota</taxon>
        <taxon>Fungi</taxon>
        <taxon>Fungi incertae sedis</taxon>
        <taxon>Mucoromycota</taxon>
        <taxon>Glomeromycotina</taxon>
        <taxon>Glomeromycetes</taxon>
        <taxon>Glomerales</taxon>
        <taxon>Glomeraceae</taxon>
        <taxon>Glomus</taxon>
    </lineage>
</organism>
<proteinExistence type="predicted"/>
<name>A0A397SRN5_9GLOM</name>
<keyword evidence="2" id="KW-1185">Reference proteome</keyword>
<dbReference type="OrthoDB" id="4837779at2759"/>
<dbReference type="AlphaFoldDB" id="A0A397SRN5"/>
<comment type="caution">
    <text evidence="1">The sequence shown here is derived from an EMBL/GenBank/DDBJ whole genome shotgun (WGS) entry which is preliminary data.</text>
</comment>
<dbReference type="STRING" id="658196.A0A397SRN5"/>
<protein>
    <submittedName>
        <fullName evidence="1">Uncharacterized protein</fullName>
    </submittedName>
</protein>
<reference evidence="1 2" key="1">
    <citation type="submission" date="2018-06" db="EMBL/GenBank/DDBJ databases">
        <title>Comparative genomics reveals the genomic features of Rhizophagus irregularis, R. cerebriforme, R. diaphanum and Gigaspora rosea, and their symbiotic lifestyle signature.</title>
        <authorList>
            <person name="Morin E."/>
            <person name="San Clemente H."/>
            <person name="Chen E.C.H."/>
            <person name="De La Providencia I."/>
            <person name="Hainaut M."/>
            <person name="Kuo A."/>
            <person name="Kohler A."/>
            <person name="Murat C."/>
            <person name="Tang N."/>
            <person name="Roy S."/>
            <person name="Loubradou J."/>
            <person name="Henrissat B."/>
            <person name="Grigoriev I.V."/>
            <person name="Corradi N."/>
            <person name="Roux C."/>
            <person name="Martin F.M."/>
        </authorList>
    </citation>
    <scope>NUCLEOTIDE SEQUENCE [LARGE SCALE GENOMIC DNA]</scope>
    <source>
        <strain evidence="1 2">DAOM 227022</strain>
    </source>
</reference>
<sequence>MAQNFGPELHTLIMELQFNPDNFYTIFRSVFNSAYKKFEMHIPQHPAYPLFHASLITELGNPSDELLHEWAIYCNSVNEIVEENINLDLYWVGKQKILPILSNIVDWQNLSCESLKQLNMLYFNGGNEEYGLNSEF</sequence>
<dbReference type="EMBL" id="QKYT01000266">
    <property type="protein sequence ID" value="RIA88382.1"/>
    <property type="molecule type" value="Genomic_DNA"/>
</dbReference>
<evidence type="ECO:0000313" key="2">
    <source>
        <dbReference type="Proteomes" id="UP000265703"/>
    </source>
</evidence>
<dbReference type="Proteomes" id="UP000265703">
    <property type="component" value="Unassembled WGS sequence"/>
</dbReference>